<dbReference type="PROSITE" id="PS00371">
    <property type="entry name" value="PTS_EIIA_TYPE_1_HIS"/>
    <property type="match status" value="1"/>
</dbReference>
<dbReference type="PROSITE" id="PS01035">
    <property type="entry name" value="PTS_EIIB_TYPE_1_CYS"/>
    <property type="match status" value="1"/>
</dbReference>
<keyword evidence="17" id="KW-1185">Reference proteome</keyword>
<dbReference type="SUPFAM" id="SSF55604">
    <property type="entry name" value="Glucose permease domain IIB"/>
    <property type="match status" value="1"/>
</dbReference>
<dbReference type="RefSeq" id="WP_010077890.1">
    <property type="nucleotide sequence ID" value="NZ_AYYH01000038.1"/>
</dbReference>
<feature type="transmembrane region" description="Helical" evidence="12">
    <location>
        <begin position="143"/>
        <end position="162"/>
    </location>
</feature>
<dbReference type="Gene3D" id="2.70.70.10">
    <property type="entry name" value="Glucose Permease (Domain IIA)"/>
    <property type="match status" value="1"/>
</dbReference>
<dbReference type="FunFam" id="2.70.70.10:FF:000001">
    <property type="entry name" value="PTS system glucose-specific IIA component"/>
    <property type="match status" value="1"/>
</dbReference>
<dbReference type="PATRIC" id="fig|1046596.6.peg.1589"/>
<evidence type="ECO:0000256" key="5">
    <source>
        <dbReference type="ARBA" id="ARBA00022679"/>
    </source>
</evidence>
<keyword evidence="6" id="KW-0598">Phosphotransferase system</keyword>
<dbReference type="Proteomes" id="UP000050898">
    <property type="component" value="Unassembled WGS sequence"/>
</dbReference>
<dbReference type="GO" id="GO:0016301">
    <property type="term" value="F:kinase activity"/>
    <property type="evidence" value="ECO:0007669"/>
    <property type="project" value="UniProtKB-KW"/>
</dbReference>
<keyword evidence="2" id="KW-0813">Transport</keyword>
<keyword evidence="4" id="KW-0762">Sugar transport</keyword>
<dbReference type="InterPro" id="IPR013013">
    <property type="entry name" value="PTS_EIIC_1"/>
</dbReference>
<dbReference type="Pfam" id="PF00358">
    <property type="entry name" value="PTS_EIIA_1"/>
    <property type="match status" value="1"/>
</dbReference>
<evidence type="ECO:0000313" key="17">
    <source>
        <dbReference type="Proteomes" id="UP000050898"/>
    </source>
</evidence>
<dbReference type="GO" id="GO:0015771">
    <property type="term" value="P:trehalose transport"/>
    <property type="evidence" value="ECO:0007669"/>
    <property type="project" value="TreeGrafter"/>
</dbReference>
<dbReference type="InterPro" id="IPR011055">
    <property type="entry name" value="Dup_hybrid_motif"/>
</dbReference>
<evidence type="ECO:0000256" key="1">
    <source>
        <dbReference type="ARBA" id="ARBA00004651"/>
    </source>
</evidence>
<evidence type="ECO:0000256" key="12">
    <source>
        <dbReference type="SAM" id="Phobius"/>
    </source>
</evidence>
<feature type="active site" description="Phosphocysteine intermediate; for EIIB activity" evidence="11">
    <location>
        <position position="27"/>
    </location>
</feature>
<feature type="domain" description="PTS EIIB type-1" evidence="14">
    <location>
        <begin position="5"/>
        <end position="91"/>
    </location>
</feature>
<evidence type="ECO:0000256" key="4">
    <source>
        <dbReference type="ARBA" id="ARBA00022597"/>
    </source>
</evidence>
<evidence type="ECO:0000256" key="7">
    <source>
        <dbReference type="ARBA" id="ARBA00022692"/>
    </source>
</evidence>
<dbReference type="NCBIfam" id="TIGR01995">
    <property type="entry name" value="PTS-II-ABC-beta"/>
    <property type="match status" value="1"/>
</dbReference>
<evidence type="ECO:0000256" key="9">
    <source>
        <dbReference type="ARBA" id="ARBA00022989"/>
    </source>
</evidence>
<keyword evidence="5" id="KW-0808">Transferase</keyword>
<feature type="transmembrane region" description="Helical" evidence="12">
    <location>
        <begin position="272"/>
        <end position="296"/>
    </location>
</feature>
<evidence type="ECO:0000256" key="10">
    <source>
        <dbReference type="ARBA" id="ARBA00023136"/>
    </source>
</evidence>
<dbReference type="OrthoDB" id="9769191at2"/>
<feature type="domain" description="PTS EIIA type-1" evidence="13">
    <location>
        <begin position="485"/>
        <end position="589"/>
    </location>
</feature>
<keyword evidence="9 12" id="KW-1133">Transmembrane helix</keyword>
<evidence type="ECO:0000256" key="3">
    <source>
        <dbReference type="ARBA" id="ARBA00022475"/>
    </source>
</evidence>
<name>A0A0R2E929_9LACO</name>
<feature type="transmembrane region" description="Helical" evidence="12">
    <location>
        <begin position="423"/>
        <end position="445"/>
    </location>
</feature>
<dbReference type="PROSITE" id="PS51103">
    <property type="entry name" value="PTS_EIIC_TYPE_1"/>
    <property type="match status" value="1"/>
</dbReference>
<dbReference type="GO" id="GO:0090589">
    <property type="term" value="F:protein-phosphocysteine-trehalose phosphotransferase system transporter activity"/>
    <property type="evidence" value="ECO:0007669"/>
    <property type="project" value="TreeGrafter"/>
</dbReference>
<dbReference type="Pfam" id="PF02378">
    <property type="entry name" value="PTS_EIIC"/>
    <property type="match status" value="1"/>
</dbReference>
<sequence length="602" mass="64501">MIDYKSSAKDIIRFVGTKENINKVIHCSTRLRFTLNDFDKVDLDELKKVTGVMGAIIAAGQCQVIVGNNVVEMFDAVHEELGNLSGNPETSQKQKMKPGAVFLDFLIGVFQPLIPAIAGGGMLKSILLLFSAFGWMSTTSSTYNVLNLIGSAPLVFLPLLVGFTTAQKLNVNPVVAMSAVAALLLPDMTTALTKGATFFGMGITNITYASQVFPAILCVLLYSVLERILTKYSPKAIRIFFVPLVALTITVPITLLFLGPAGYVFGEEFTKVIFFFYSHFGFIATALLAGLLPLLVSLGMHKAFIPYAVAQVSTTAGEPLYLPASIGHNFAESGVCFAVALRTRDKNLRATAISAAISAFFGITEPALYGITLQNKRALGSVMAAGAIGGGLVGFFGVKAFVAVGPGIASMTMFASKADSNNLLWAFVGMAVTMIISFVVGLFTWKDRPEAIEVAEEKIKMHKIGAVRLASPVTGKVEPISQVSDSVFSSGVLGDGIAIIPKEGKLFAPIDGKIAMIYETKHALGMTTVDGIEILFHIGIDTVKMNGKGFKLHVKQGQNVKKGELLMEFDISQISNEGYDPTVMMIVTDNKQQEVEFPAIIA</sequence>
<proteinExistence type="predicted"/>
<comment type="caution">
    <text evidence="16">The sequence shown here is derived from an EMBL/GenBank/DDBJ whole genome shotgun (WGS) entry which is preliminary data.</text>
</comment>
<keyword evidence="10 12" id="KW-0472">Membrane</keyword>
<dbReference type="SUPFAM" id="SSF51261">
    <property type="entry name" value="Duplicated hybrid motif"/>
    <property type="match status" value="1"/>
</dbReference>
<protein>
    <submittedName>
        <fullName evidence="16">Beta-glucosides PTS, EIIBCA</fullName>
    </submittedName>
</protein>
<evidence type="ECO:0000259" key="14">
    <source>
        <dbReference type="PROSITE" id="PS51098"/>
    </source>
</evidence>
<feature type="transmembrane region" description="Helical" evidence="12">
    <location>
        <begin position="169"/>
        <end position="186"/>
    </location>
</feature>
<dbReference type="GO" id="GO:0008982">
    <property type="term" value="F:protein-N(PI)-phosphohistidine-sugar phosphotransferase activity"/>
    <property type="evidence" value="ECO:0007669"/>
    <property type="project" value="InterPro"/>
</dbReference>
<feature type="domain" description="PTS EIIC type-1" evidence="15">
    <location>
        <begin position="104"/>
        <end position="456"/>
    </location>
</feature>
<comment type="subcellular location">
    <subcellularLocation>
        <location evidence="1">Cell membrane</location>
        <topology evidence="1">Multi-pass membrane protein</topology>
    </subcellularLocation>
</comment>
<dbReference type="Gene3D" id="3.30.1360.60">
    <property type="entry name" value="Glucose permease domain IIB"/>
    <property type="match status" value="1"/>
</dbReference>
<accession>A0A0R2E929</accession>
<dbReference type="InterPro" id="IPR050558">
    <property type="entry name" value="PTS_Sugar-Specific_Components"/>
</dbReference>
<reference evidence="16 17" key="1">
    <citation type="journal article" date="2015" name="Genome Announc.">
        <title>Expanding the biotechnology potential of lactobacilli through comparative genomics of 213 strains and associated genera.</title>
        <authorList>
            <person name="Sun Z."/>
            <person name="Harris H.M."/>
            <person name="McCann A."/>
            <person name="Guo C."/>
            <person name="Argimon S."/>
            <person name="Zhang W."/>
            <person name="Yang X."/>
            <person name="Jeffery I.B."/>
            <person name="Cooney J.C."/>
            <person name="Kagawa T.F."/>
            <person name="Liu W."/>
            <person name="Song Y."/>
            <person name="Salvetti E."/>
            <person name="Wrobel A."/>
            <person name="Rasinkangas P."/>
            <person name="Parkhill J."/>
            <person name="Rea M.C."/>
            <person name="O'Sullivan O."/>
            <person name="Ritari J."/>
            <person name="Douillard F.P."/>
            <person name="Paul Ross R."/>
            <person name="Yang R."/>
            <person name="Briner A.E."/>
            <person name="Felis G.E."/>
            <person name="de Vos W.M."/>
            <person name="Barrangou R."/>
            <person name="Klaenhammer T.R."/>
            <person name="Caufield P.W."/>
            <person name="Cui Y."/>
            <person name="Zhang H."/>
            <person name="O'Toole P.W."/>
        </authorList>
    </citation>
    <scope>NUCLEOTIDE SEQUENCE [LARGE SCALE GENOMIC DNA]</scope>
    <source>
        <strain evidence="16 17">DSM 20444</strain>
    </source>
</reference>
<evidence type="ECO:0000256" key="6">
    <source>
        <dbReference type="ARBA" id="ARBA00022683"/>
    </source>
</evidence>
<feature type="transmembrane region" description="Helical" evidence="12">
    <location>
        <begin position="101"/>
        <end position="123"/>
    </location>
</feature>
<dbReference type="GO" id="GO:0009401">
    <property type="term" value="P:phosphoenolpyruvate-dependent sugar phosphotransferase system"/>
    <property type="evidence" value="ECO:0007669"/>
    <property type="project" value="UniProtKB-KW"/>
</dbReference>
<dbReference type="InterPro" id="IPR011297">
    <property type="entry name" value="PTS_IIABC_b_glu"/>
</dbReference>
<dbReference type="InterPro" id="IPR001127">
    <property type="entry name" value="PTS_EIIA_1_perm"/>
</dbReference>
<dbReference type="PROSITE" id="PS51098">
    <property type="entry name" value="PTS_EIIB_TYPE_1"/>
    <property type="match status" value="1"/>
</dbReference>
<dbReference type="GO" id="GO:0005886">
    <property type="term" value="C:plasma membrane"/>
    <property type="evidence" value="ECO:0007669"/>
    <property type="project" value="UniProtKB-SubCell"/>
</dbReference>
<evidence type="ECO:0000256" key="2">
    <source>
        <dbReference type="ARBA" id="ARBA00022448"/>
    </source>
</evidence>
<dbReference type="InterPro" id="IPR036878">
    <property type="entry name" value="Glu_permease_IIB"/>
</dbReference>
<dbReference type="Pfam" id="PF00367">
    <property type="entry name" value="PTS_EIIB"/>
    <property type="match status" value="1"/>
</dbReference>
<keyword evidence="8" id="KW-0418">Kinase</keyword>
<dbReference type="AlphaFoldDB" id="A0A0R2E929"/>
<dbReference type="PANTHER" id="PTHR30175">
    <property type="entry name" value="PHOSPHOTRANSFERASE SYSTEM TRANSPORT PROTEIN"/>
    <property type="match status" value="1"/>
</dbReference>
<organism evidence="16 17">
    <name type="scientific">Liquorilactobacillus mali KCTC 3596 = DSM 20444</name>
    <dbReference type="NCBI Taxonomy" id="1046596"/>
    <lineage>
        <taxon>Bacteria</taxon>
        <taxon>Bacillati</taxon>
        <taxon>Bacillota</taxon>
        <taxon>Bacilli</taxon>
        <taxon>Lactobacillales</taxon>
        <taxon>Lactobacillaceae</taxon>
        <taxon>Liquorilactobacillus</taxon>
    </lineage>
</organism>
<evidence type="ECO:0000256" key="11">
    <source>
        <dbReference type="PROSITE-ProRule" id="PRU00421"/>
    </source>
</evidence>
<feature type="transmembrane region" description="Helical" evidence="12">
    <location>
        <begin position="352"/>
        <end position="372"/>
    </location>
</feature>
<feature type="transmembrane region" description="Helical" evidence="12">
    <location>
        <begin position="378"/>
        <end position="402"/>
    </location>
</feature>
<gene>
    <name evidence="16" type="ORF">FD00_GL001507</name>
</gene>
<dbReference type="PANTHER" id="PTHR30175:SF1">
    <property type="entry name" value="PTS SYSTEM ARBUTIN-, CELLOBIOSE-, AND SALICIN-SPECIFIC EIIBC COMPONENT-RELATED"/>
    <property type="match status" value="1"/>
</dbReference>
<evidence type="ECO:0000259" key="15">
    <source>
        <dbReference type="PROSITE" id="PS51103"/>
    </source>
</evidence>
<dbReference type="InterPro" id="IPR001996">
    <property type="entry name" value="PTS_IIB_1"/>
</dbReference>
<evidence type="ECO:0000259" key="13">
    <source>
        <dbReference type="PROSITE" id="PS51093"/>
    </source>
</evidence>
<keyword evidence="7 12" id="KW-0812">Transmembrane</keyword>
<evidence type="ECO:0000313" key="16">
    <source>
        <dbReference type="EMBL" id="KRN08986.1"/>
    </source>
</evidence>
<dbReference type="CDD" id="cd00212">
    <property type="entry name" value="PTS_IIB_glc"/>
    <property type="match status" value="1"/>
</dbReference>
<feature type="transmembrane region" description="Helical" evidence="12">
    <location>
        <begin position="206"/>
        <end position="225"/>
    </location>
</feature>
<dbReference type="InterPro" id="IPR018113">
    <property type="entry name" value="PTrfase_EIIB_Cys"/>
</dbReference>
<dbReference type="InterPro" id="IPR003352">
    <property type="entry name" value="PTS_EIIC"/>
</dbReference>
<evidence type="ECO:0000256" key="8">
    <source>
        <dbReference type="ARBA" id="ARBA00022777"/>
    </source>
</evidence>
<dbReference type="GeneID" id="98315419"/>
<feature type="transmembrane region" description="Helical" evidence="12">
    <location>
        <begin position="237"/>
        <end position="260"/>
    </location>
</feature>
<dbReference type="EMBL" id="AYYH01000038">
    <property type="protein sequence ID" value="KRN08986.1"/>
    <property type="molecule type" value="Genomic_DNA"/>
</dbReference>
<dbReference type="NCBIfam" id="TIGR00830">
    <property type="entry name" value="PTBA"/>
    <property type="match status" value="1"/>
</dbReference>
<keyword evidence="3" id="KW-1003">Cell membrane</keyword>
<dbReference type="PROSITE" id="PS51093">
    <property type="entry name" value="PTS_EIIA_TYPE_1"/>
    <property type="match status" value="1"/>
</dbReference>